<name>A0A820K6K0_9BILA</name>
<feature type="non-terminal residue" evidence="1">
    <location>
        <position position="1"/>
    </location>
</feature>
<proteinExistence type="predicted"/>
<evidence type="ECO:0000313" key="1">
    <source>
        <dbReference type="EMBL" id="CAF4337875.1"/>
    </source>
</evidence>
<comment type="caution">
    <text evidence="1">The sequence shown here is derived from an EMBL/GenBank/DDBJ whole genome shotgun (WGS) entry which is preliminary data.</text>
</comment>
<organism evidence="1 2">
    <name type="scientific">Adineta steineri</name>
    <dbReference type="NCBI Taxonomy" id="433720"/>
    <lineage>
        <taxon>Eukaryota</taxon>
        <taxon>Metazoa</taxon>
        <taxon>Spiralia</taxon>
        <taxon>Gnathifera</taxon>
        <taxon>Rotifera</taxon>
        <taxon>Eurotatoria</taxon>
        <taxon>Bdelloidea</taxon>
        <taxon>Adinetida</taxon>
        <taxon>Adinetidae</taxon>
        <taxon>Adineta</taxon>
    </lineage>
</organism>
<reference evidence="1" key="1">
    <citation type="submission" date="2021-02" db="EMBL/GenBank/DDBJ databases">
        <authorList>
            <person name="Nowell W R."/>
        </authorList>
    </citation>
    <scope>NUCLEOTIDE SEQUENCE</scope>
</reference>
<gene>
    <name evidence="1" type="ORF">KXQ929_LOCUS47543</name>
</gene>
<dbReference type="AlphaFoldDB" id="A0A820K6K0"/>
<dbReference type="EMBL" id="CAJOBB010017315">
    <property type="protein sequence ID" value="CAF4337875.1"/>
    <property type="molecule type" value="Genomic_DNA"/>
</dbReference>
<sequence>YWLSRYIGHALFASSLYSSDFLSITNNSLSEISVTDKEEFLMDIKCFNSENIQIKYSNIEYLSKTIYFLEELQSLSLEETKQTVLQLINYLTHVSYGTLVHILLWLIANHQIANDDERPWIQNTIHTMGKSNLHFYVYYM</sequence>
<accession>A0A820K6K0</accession>
<evidence type="ECO:0000313" key="2">
    <source>
        <dbReference type="Proteomes" id="UP000663868"/>
    </source>
</evidence>
<protein>
    <submittedName>
        <fullName evidence="1">Uncharacterized protein</fullName>
    </submittedName>
</protein>
<dbReference type="Proteomes" id="UP000663868">
    <property type="component" value="Unassembled WGS sequence"/>
</dbReference>